<comment type="caution">
    <text evidence="1">The sequence shown here is derived from an EMBL/GenBank/DDBJ whole genome shotgun (WGS) entry which is preliminary data.</text>
</comment>
<dbReference type="AlphaFoldDB" id="A0A563DI63"/>
<evidence type="ECO:0000313" key="1">
    <source>
        <dbReference type="EMBL" id="TWP29782.1"/>
    </source>
</evidence>
<dbReference type="InterPro" id="IPR020018">
    <property type="entry name" value="Motility-assoc_lipoprot_GldH"/>
</dbReference>
<dbReference type="NCBIfam" id="TIGR03511">
    <property type="entry name" value="GldH_lipo"/>
    <property type="match status" value="1"/>
</dbReference>
<proteinExistence type="predicted"/>
<dbReference type="Proteomes" id="UP000319499">
    <property type="component" value="Unassembled WGS sequence"/>
</dbReference>
<organism evidence="1 2">
    <name type="scientific">Apibacter muscae</name>
    <dbReference type="NCBI Taxonomy" id="2509004"/>
    <lineage>
        <taxon>Bacteria</taxon>
        <taxon>Pseudomonadati</taxon>
        <taxon>Bacteroidota</taxon>
        <taxon>Flavobacteriia</taxon>
        <taxon>Flavobacteriales</taxon>
        <taxon>Weeksellaceae</taxon>
        <taxon>Apibacter</taxon>
    </lineage>
</organism>
<keyword evidence="2" id="KW-1185">Reference proteome</keyword>
<dbReference type="OrthoDB" id="982482at2"/>
<gene>
    <name evidence="1" type="primary">gldH</name>
    <name evidence="1" type="ORF">ETU09_02045</name>
</gene>
<dbReference type="RefSeq" id="WP_146261472.1">
    <property type="nucleotide sequence ID" value="NZ_SELG01000029.1"/>
</dbReference>
<name>A0A563DI63_9FLAO</name>
<protein>
    <submittedName>
        <fullName evidence="1">Gliding motility lipoprotein GldH</fullName>
    </submittedName>
</protein>
<accession>A0A563DI63</accession>
<dbReference type="EMBL" id="SELH01000013">
    <property type="protein sequence ID" value="TWP29782.1"/>
    <property type="molecule type" value="Genomic_DNA"/>
</dbReference>
<keyword evidence="1" id="KW-0449">Lipoprotein</keyword>
<sequence length="150" mass="17691">MKKIVSFFILVTFLSQCKNNYEFSEVKNINNTWLKTDTLKFNVKIKNPQEKKNINFIVRNNNEYPFMNIYFFVQIKKGDTIIQKMDTVNYNLSDVTGKWLGKGMGEVKEIYYRYKENFSFPKEGDYTISIVQGMRKDTLVGIEDFGVSIE</sequence>
<dbReference type="Pfam" id="PF14109">
    <property type="entry name" value="GldH_lipo"/>
    <property type="match status" value="1"/>
</dbReference>
<reference evidence="1 2" key="1">
    <citation type="submission" date="2019-02" db="EMBL/GenBank/DDBJ databases">
        <title>Apibacter muscae sp. nov.: a novel member of the house fly microbiota.</title>
        <authorList>
            <person name="Park R."/>
        </authorList>
    </citation>
    <scope>NUCLEOTIDE SEQUENCE [LARGE SCALE GENOMIC DNA]</scope>
    <source>
        <strain evidence="1 2">AL1</strain>
    </source>
</reference>
<evidence type="ECO:0000313" key="2">
    <source>
        <dbReference type="Proteomes" id="UP000319499"/>
    </source>
</evidence>